<dbReference type="EMBL" id="UOFS01000040">
    <property type="protein sequence ID" value="VAW99717.1"/>
    <property type="molecule type" value="Genomic_DNA"/>
</dbReference>
<dbReference type="SUPFAM" id="SSF52833">
    <property type="entry name" value="Thioredoxin-like"/>
    <property type="match status" value="1"/>
</dbReference>
<dbReference type="InterPro" id="IPR013766">
    <property type="entry name" value="Thioredoxin_domain"/>
</dbReference>
<protein>
    <submittedName>
        <fullName evidence="4">Peroxiredoxin family protein/glutaredoxin</fullName>
    </submittedName>
</protein>
<dbReference type="InterPro" id="IPR037944">
    <property type="entry name" value="PRX5-like"/>
</dbReference>
<dbReference type="GO" id="GO:0008379">
    <property type="term" value="F:thioredoxin peroxidase activity"/>
    <property type="evidence" value="ECO:0007669"/>
    <property type="project" value="InterPro"/>
</dbReference>
<accession>A0A3B1AJZ4</accession>
<dbReference type="InterPro" id="IPR014025">
    <property type="entry name" value="Glutaredoxin_subgr"/>
</dbReference>
<dbReference type="InterPro" id="IPR013740">
    <property type="entry name" value="Redoxin"/>
</dbReference>
<dbReference type="PROSITE" id="PS51354">
    <property type="entry name" value="GLUTAREDOXIN_2"/>
    <property type="match status" value="1"/>
</dbReference>
<keyword evidence="1" id="KW-0575">Peroxidase</keyword>
<dbReference type="GO" id="GO:0005737">
    <property type="term" value="C:cytoplasm"/>
    <property type="evidence" value="ECO:0007669"/>
    <property type="project" value="TreeGrafter"/>
</dbReference>
<evidence type="ECO:0000259" key="3">
    <source>
        <dbReference type="PROSITE" id="PS51352"/>
    </source>
</evidence>
<dbReference type="PANTHER" id="PTHR10430">
    <property type="entry name" value="PEROXIREDOXIN"/>
    <property type="match status" value="1"/>
</dbReference>
<dbReference type="Pfam" id="PF08534">
    <property type="entry name" value="Redoxin"/>
    <property type="match status" value="1"/>
</dbReference>
<gene>
    <name evidence="4" type="ORF">MNBD_GAMMA22-2896</name>
</gene>
<dbReference type="GO" id="GO:0034599">
    <property type="term" value="P:cellular response to oxidative stress"/>
    <property type="evidence" value="ECO:0007669"/>
    <property type="project" value="InterPro"/>
</dbReference>
<keyword evidence="2" id="KW-0560">Oxidoreductase</keyword>
<evidence type="ECO:0000256" key="1">
    <source>
        <dbReference type="ARBA" id="ARBA00022559"/>
    </source>
</evidence>
<dbReference type="AlphaFoldDB" id="A0A3B1AJZ4"/>
<dbReference type="InterPro" id="IPR036249">
    <property type="entry name" value="Thioredoxin-like_sf"/>
</dbReference>
<organism evidence="4">
    <name type="scientific">hydrothermal vent metagenome</name>
    <dbReference type="NCBI Taxonomy" id="652676"/>
    <lineage>
        <taxon>unclassified sequences</taxon>
        <taxon>metagenomes</taxon>
        <taxon>ecological metagenomes</taxon>
    </lineage>
</organism>
<dbReference type="Pfam" id="PF00462">
    <property type="entry name" value="Glutaredoxin"/>
    <property type="match status" value="1"/>
</dbReference>
<feature type="domain" description="Thioredoxin" evidence="3">
    <location>
        <begin position="4"/>
        <end position="168"/>
    </location>
</feature>
<dbReference type="PROSITE" id="PS51352">
    <property type="entry name" value="THIOREDOXIN_2"/>
    <property type="match status" value="1"/>
</dbReference>
<dbReference type="CDD" id="cd03013">
    <property type="entry name" value="PRX5_like"/>
    <property type="match status" value="1"/>
</dbReference>
<evidence type="ECO:0000256" key="2">
    <source>
        <dbReference type="ARBA" id="ARBA00023002"/>
    </source>
</evidence>
<sequence length="247" mass="27554">MFQDQTGKTVPNVIFHQQVNDEWQDLPSSEIFNNKTVVVFSLPGAFTPTCSANHVPQYNKLAPSFYDNGVDEIVCVSVNDTFVMNAWKQDQNANNIRFIPDGNAEFTQEMSMLVDKDGLGFGKRSWRYSMLVKNGVIDKMFIEADVEGDPFEVSDADTMLDYINPLAVPPKNISLFTRAGCGYCAKAKALLDSKQLHYETIELNKDISETSLQAITKSDSVPQIFIDGEHIGDSEDLAEYLNSQIAS</sequence>
<dbReference type="GO" id="GO:0045454">
    <property type="term" value="P:cell redox homeostasis"/>
    <property type="evidence" value="ECO:0007669"/>
    <property type="project" value="TreeGrafter"/>
</dbReference>
<reference evidence="4" key="1">
    <citation type="submission" date="2018-06" db="EMBL/GenBank/DDBJ databases">
        <authorList>
            <person name="Zhirakovskaya E."/>
        </authorList>
    </citation>
    <scope>NUCLEOTIDE SEQUENCE</scope>
</reference>
<dbReference type="PRINTS" id="PR00160">
    <property type="entry name" value="GLUTAREDOXIN"/>
</dbReference>
<proteinExistence type="predicted"/>
<name>A0A3B1AJZ4_9ZZZZ</name>
<dbReference type="GO" id="GO:0042744">
    <property type="term" value="P:hydrogen peroxide catabolic process"/>
    <property type="evidence" value="ECO:0007669"/>
    <property type="project" value="TreeGrafter"/>
</dbReference>
<dbReference type="InterPro" id="IPR002109">
    <property type="entry name" value="Glutaredoxin"/>
</dbReference>
<dbReference type="PANTHER" id="PTHR10430:SF16">
    <property type="entry name" value="PEROXIREDOXIN-5, MITOCHONDRIAL"/>
    <property type="match status" value="1"/>
</dbReference>
<dbReference type="Gene3D" id="3.40.30.10">
    <property type="entry name" value="Glutaredoxin"/>
    <property type="match status" value="2"/>
</dbReference>
<evidence type="ECO:0000313" key="4">
    <source>
        <dbReference type="EMBL" id="VAW99717.1"/>
    </source>
</evidence>